<evidence type="ECO:0000313" key="2">
    <source>
        <dbReference type="Proteomes" id="UP000615026"/>
    </source>
</evidence>
<protein>
    <submittedName>
        <fullName evidence="1">Uncharacterized protein</fullName>
    </submittedName>
</protein>
<sequence length="163" mass="17833">MSQGNLDKKPSQPTNFVTSGQVDLIKKVEKEINLLLKDVNRKATINRNWDLGLTLGSICLTLGITISGVLGEEVVGKNRSKVLAGILGAGLVAIQSTSRSIPIKQRSGGYRVLEAQLINLEFESIFMQSNDGKLDNTEINLIISKLSDLRKEAARLEQDLSQK</sequence>
<name>A0A929FCQ2_LEPEC</name>
<dbReference type="Proteomes" id="UP000615026">
    <property type="component" value="Unassembled WGS sequence"/>
</dbReference>
<evidence type="ECO:0000313" key="1">
    <source>
        <dbReference type="EMBL" id="MBE9070239.1"/>
    </source>
</evidence>
<dbReference type="AlphaFoldDB" id="A0A929FCQ2"/>
<gene>
    <name evidence="1" type="ORF">IQ260_26715</name>
</gene>
<proteinExistence type="predicted"/>
<accession>A0A929FCQ2</accession>
<dbReference type="RefSeq" id="WP_193996120.1">
    <property type="nucleotide sequence ID" value="NZ_JADEXP010000397.1"/>
</dbReference>
<comment type="caution">
    <text evidence="1">The sequence shown here is derived from an EMBL/GenBank/DDBJ whole genome shotgun (WGS) entry which is preliminary data.</text>
</comment>
<organism evidence="1 2">
    <name type="scientific">Leptolyngbya cf. ectocarpi LEGE 11479</name>
    <dbReference type="NCBI Taxonomy" id="1828722"/>
    <lineage>
        <taxon>Bacteria</taxon>
        <taxon>Bacillati</taxon>
        <taxon>Cyanobacteriota</taxon>
        <taxon>Cyanophyceae</taxon>
        <taxon>Leptolyngbyales</taxon>
        <taxon>Leptolyngbyaceae</taxon>
        <taxon>Leptolyngbya group</taxon>
        <taxon>Leptolyngbya</taxon>
    </lineage>
</organism>
<dbReference type="EMBL" id="JADEXP010000397">
    <property type="protein sequence ID" value="MBE9070239.1"/>
    <property type="molecule type" value="Genomic_DNA"/>
</dbReference>
<reference evidence="1" key="1">
    <citation type="submission" date="2020-10" db="EMBL/GenBank/DDBJ databases">
        <authorList>
            <person name="Castelo-Branco R."/>
            <person name="Eusebio N."/>
            <person name="Adriana R."/>
            <person name="Vieira A."/>
            <person name="Brugerolle De Fraissinette N."/>
            <person name="Rezende De Castro R."/>
            <person name="Schneider M.P."/>
            <person name="Vasconcelos V."/>
            <person name="Leao P.N."/>
        </authorList>
    </citation>
    <scope>NUCLEOTIDE SEQUENCE</scope>
    <source>
        <strain evidence="1">LEGE 11479</strain>
    </source>
</reference>
<keyword evidence="2" id="KW-1185">Reference proteome</keyword>